<evidence type="ECO:0000256" key="4">
    <source>
        <dbReference type="ARBA" id="ARBA00023125"/>
    </source>
</evidence>
<evidence type="ECO:0000313" key="8">
    <source>
        <dbReference type="Proteomes" id="UP000478052"/>
    </source>
</evidence>
<evidence type="ECO:0000256" key="2">
    <source>
        <dbReference type="ARBA" id="ARBA00022771"/>
    </source>
</evidence>
<dbReference type="SUPFAM" id="SSF57716">
    <property type="entry name" value="Glucocorticoid receptor-like (DNA-binding domain)"/>
    <property type="match status" value="1"/>
</dbReference>
<comment type="caution">
    <text evidence="7">The sequence shown here is derived from an EMBL/GenBank/DDBJ whole genome shotgun (WGS) entry which is preliminary data.</text>
</comment>
<dbReference type="Gene3D" id="6.20.210.20">
    <property type="entry name" value="THAP domain"/>
    <property type="match status" value="1"/>
</dbReference>
<keyword evidence="1" id="KW-0479">Metal-binding</keyword>
<name>A0A6G0VKU5_APHCR</name>
<evidence type="ECO:0000313" key="7">
    <source>
        <dbReference type="EMBL" id="KAF0686441.1"/>
    </source>
</evidence>
<dbReference type="GO" id="GO:0008270">
    <property type="term" value="F:zinc ion binding"/>
    <property type="evidence" value="ECO:0007669"/>
    <property type="project" value="UniProtKB-KW"/>
</dbReference>
<reference evidence="7 8" key="1">
    <citation type="submission" date="2019-08" db="EMBL/GenBank/DDBJ databases">
        <title>Whole genome of Aphis craccivora.</title>
        <authorList>
            <person name="Voronova N.V."/>
            <person name="Shulinski R.S."/>
            <person name="Bandarenka Y.V."/>
            <person name="Zhorov D.G."/>
            <person name="Warner D."/>
        </authorList>
    </citation>
    <scope>NUCLEOTIDE SEQUENCE [LARGE SCALE GENOMIC DNA]</scope>
    <source>
        <strain evidence="7">180601</strain>
        <tissue evidence="7">Whole Body</tissue>
    </source>
</reference>
<dbReference type="InterPro" id="IPR038441">
    <property type="entry name" value="THAP_Znf_sf"/>
</dbReference>
<evidence type="ECO:0000256" key="3">
    <source>
        <dbReference type="ARBA" id="ARBA00022833"/>
    </source>
</evidence>
<proteinExistence type="predicted"/>
<organism evidence="7 8">
    <name type="scientific">Aphis craccivora</name>
    <name type="common">Cowpea aphid</name>
    <dbReference type="NCBI Taxonomy" id="307492"/>
    <lineage>
        <taxon>Eukaryota</taxon>
        <taxon>Metazoa</taxon>
        <taxon>Ecdysozoa</taxon>
        <taxon>Arthropoda</taxon>
        <taxon>Hexapoda</taxon>
        <taxon>Insecta</taxon>
        <taxon>Pterygota</taxon>
        <taxon>Neoptera</taxon>
        <taxon>Paraneoptera</taxon>
        <taxon>Hemiptera</taxon>
        <taxon>Sternorrhyncha</taxon>
        <taxon>Aphidomorpha</taxon>
        <taxon>Aphidoidea</taxon>
        <taxon>Aphididae</taxon>
        <taxon>Aphidini</taxon>
        <taxon>Aphis</taxon>
        <taxon>Aphis</taxon>
    </lineage>
</organism>
<keyword evidence="8" id="KW-1185">Reference proteome</keyword>
<dbReference type="PROSITE" id="PS50950">
    <property type="entry name" value="ZF_THAP"/>
    <property type="match status" value="1"/>
</dbReference>
<dbReference type="GO" id="GO:0003677">
    <property type="term" value="F:DNA binding"/>
    <property type="evidence" value="ECO:0007669"/>
    <property type="project" value="UniProtKB-UniRule"/>
</dbReference>
<dbReference type="Pfam" id="PF05485">
    <property type="entry name" value="THAP"/>
    <property type="match status" value="1"/>
</dbReference>
<evidence type="ECO:0000256" key="5">
    <source>
        <dbReference type="PROSITE-ProRule" id="PRU00309"/>
    </source>
</evidence>
<sequence length="86" mass="10201">MVKCCFVPGCNTGYALDVKQQKSIEFKNKSLFKAPKNTAFLARWHRSIPRKDKMLTEKCYICELHFKENDILLFDETILNDRMIFH</sequence>
<evidence type="ECO:0000259" key="6">
    <source>
        <dbReference type="PROSITE" id="PS50950"/>
    </source>
</evidence>
<keyword evidence="2 5" id="KW-0863">Zinc-finger</keyword>
<accession>A0A6G0VKU5</accession>
<dbReference type="EMBL" id="VUJU01016916">
    <property type="protein sequence ID" value="KAF0686441.1"/>
    <property type="molecule type" value="Genomic_DNA"/>
</dbReference>
<dbReference type="AlphaFoldDB" id="A0A6G0VKU5"/>
<evidence type="ECO:0000256" key="1">
    <source>
        <dbReference type="ARBA" id="ARBA00022723"/>
    </source>
</evidence>
<protein>
    <submittedName>
        <fullName evidence="7">THAP-type domain-containing protein</fullName>
    </submittedName>
</protein>
<dbReference type="Proteomes" id="UP000478052">
    <property type="component" value="Unassembled WGS sequence"/>
</dbReference>
<dbReference type="InterPro" id="IPR006612">
    <property type="entry name" value="THAP_Znf"/>
</dbReference>
<gene>
    <name evidence="7" type="ORF">FWK35_00037618</name>
</gene>
<dbReference type="OrthoDB" id="6603930at2759"/>
<keyword evidence="3" id="KW-0862">Zinc</keyword>
<keyword evidence="4 5" id="KW-0238">DNA-binding</keyword>
<feature type="domain" description="THAP-type" evidence="6">
    <location>
        <begin position="1"/>
        <end position="86"/>
    </location>
</feature>